<keyword evidence="3" id="KW-0472">Membrane</keyword>
<evidence type="ECO:0000256" key="2">
    <source>
        <dbReference type="SAM" id="MobiDB-lite"/>
    </source>
</evidence>
<comment type="caution">
    <text evidence="4">The sequence shown here is derived from an EMBL/GenBank/DDBJ whole genome shotgun (WGS) entry which is preliminary data.</text>
</comment>
<keyword evidence="3" id="KW-1133">Transmembrane helix</keyword>
<feature type="compositionally biased region" description="Basic and acidic residues" evidence="2">
    <location>
        <begin position="1"/>
        <end position="10"/>
    </location>
</feature>
<evidence type="ECO:0000256" key="3">
    <source>
        <dbReference type="SAM" id="Phobius"/>
    </source>
</evidence>
<dbReference type="PANTHER" id="PTHR32309:SF13">
    <property type="entry name" value="FERRIC ENTEROBACTIN TRANSPORT PROTEIN FEPE"/>
    <property type="match status" value="1"/>
</dbReference>
<dbReference type="AlphaFoldDB" id="A0A840WSL9"/>
<dbReference type="PANTHER" id="PTHR32309">
    <property type="entry name" value="TYROSINE-PROTEIN KINASE"/>
    <property type="match status" value="1"/>
</dbReference>
<protein>
    <submittedName>
        <fullName evidence="4">Capsular polysaccharide transport system permease protein</fullName>
    </submittedName>
</protein>
<name>A0A840WSL9_9RHOB</name>
<feature type="transmembrane region" description="Helical" evidence="3">
    <location>
        <begin position="492"/>
        <end position="514"/>
    </location>
</feature>
<dbReference type="GO" id="GO:0005886">
    <property type="term" value="C:plasma membrane"/>
    <property type="evidence" value="ECO:0007669"/>
    <property type="project" value="TreeGrafter"/>
</dbReference>
<gene>
    <name evidence="4" type="ORF">FHS89_002702</name>
</gene>
<reference evidence="4 5" key="1">
    <citation type="submission" date="2020-08" db="EMBL/GenBank/DDBJ databases">
        <title>Genomic Encyclopedia of Type Strains, Phase IV (KMG-IV): sequencing the most valuable type-strain genomes for metagenomic binning, comparative biology and taxonomic classification.</title>
        <authorList>
            <person name="Goeker M."/>
        </authorList>
    </citation>
    <scope>NUCLEOTIDE SEQUENCE [LARGE SCALE GENOMIC DNA]</scope>
    <source>
        <strain evidence="4 5">DSM 103377</strain>
    </source>
</reference>
<dbReference type="RefSeq" id="WP_184012498.1">
    <property type="nucleotide sequence ID" value="NZ_JACIJS010000008.1"/>
</dbReference>
<evidence type="ECO:0000256" key="1">
    <source>
        <dbReference type="SAM" id="Coils"/>
    </source>
</evidence>
<feature type="compositionally biased region" description="Basic and acidic residues" evidence="2">
    <location>
        <begin position="60"/>
        <end position="71"/>
    </location>
</feature>
<dbReference type="InterPro" id="IPR050445">
    <property type="entry name" value="Bact_polysacc_biosynth/exp"/>
</dbReference>
<feature type="coiled-coil region" evidence="1">
    <location>
        <begin position="327"/>
        <end position="445"/>
    </location>
</feature>
<feature type="transmembrane region" description="Helical" evidence="3">
    <location>
        <begin position="162"/>
        <end position="182"/>
    </location>
</feature>
<dbReference type="EMBL" id="JACIJS010000008">
    <property type="protein sequence ID" value="MBB5516662.1"/>
    <property type="molecule type" value="Genomic_DNA"/>
</dbReference>
<keyword evidence="1" id="KW-0175">Coiled coil</keyword>
<evidence type="ECO:0000313" key="4">
    <source>
        <dbReference type="EMBL" id="MBB5516662.1"/>
    </source>
</evidence>
<feature type="region of interest" description="Disordered" evidence="2">
    <location>
        <begin position="1"/>
        <end position="135"/>
    </location>
</feature>
<keyword evidence="3" id="KW-0812">Transmembrane</keyword>
<dbReference type="Proteomes" id="UP000553766">
    <property type="component" value="Unassembled WGS sequence"/>
</dbReference>
<feature type="compositionally biased region" description="Basic and acidic residues" evidence="2">
    <location>
        <begin position="42"/>
        <end position="52"/>
    </location>
</feature>
<dbReference type="GO" id="GO:0004713">
    <property type="term" value="F:protein tyrosine kinase activity"/>
    <property type="evidence" value="ECO:0007669"/>
    <property type="project" value="TreeGrafter"/>
</dbReference>
<evidence type="ECO:0000313" key="5">
    <source>
        <dbReference type="Proteomes" id="UP000553766"/>
    </source>
</evidence>
<accession>A0A840WSL9</accession>
<sequence length="524" mass="58922">MTDDSTKKPDQGQTPEADPPQEETQPETPPMTRRERRRARRLAMEAERAKAEAEEENLTPEEKAAKQDEIAATRPKRRRDVMAAARQSARAMEEVSDAQDQDDPPKRSETKQFLVPHKQTSPAKTEPKKSMPYTFTEEEREAEIAEIQRDLVKRRRRRWMLLWLRLAFFIALPTFLVGNFFYNHATPLYSSKSAFVIERASGPAALGGGGLFTGTSFATSRESIAVQDFLVSLEAMRILDSDLDVIDAYSDPRIDPIQRLAADASESDIYSIYRDRVLVGFDTTEGIIRLEVIAPNPELSSAMSLRLIELAEFRVAQMSDRNRADALRTTEEAVEDARRALDEAEERVLQLQEAQGIFSAEIELSLVQSTISSLTAMLEEKRLELAALNDNTRPNAAQVRIVENEIARIETSIAEQRARIVNASAEQTSLARQGAELERAQANAELARVILTGAIQSREIARQEANQQALYLSMVVNPVEPQVASYPRKFEYTALAFVIFFAIYMMASLTISILREQMAYGTTT</sequence>
<proteinExistence type="predicted"/>
<organism evidence="4 5">
    <name type="scientific">Rubricella aquisinus</name>
    <dbReference type="NCBI Taxonomy" id="2028108"/>
    <lineage>
        <taxon>Bacteria</taxon>
        <taxon>Pseudomonadati</taxon>
        <taxon>Pseudomonadota</taxon>
        <taxon>Alphaproteobacteria</taxon>
        <taxon>Rhodobacterales</taxon>
        <taxon>Paracoccaceae</taxon>
        <taxon>Rubricella</taxon>
    </lineage>
</organism>
<keyword evidence="5" id="KW-1185">Reference proteome</keyword>